<dbReference type="OrthoDB" id="1143050at2759"/>
<evidence type="ECO:0000256" key="2">
    <source>
        <dbReference type="ARBA" id="ARBA00023242"/>
    </source>
</evidence>
<proteinExistence type="predicted"/>
<name>A0A8K0GUQ7_9ROSA</name>
<dbReference type="PANTHER" id="PTHR31319:SF110">
    <property type="entry name" value="CCT MOTIF FAMILY PROTEIN"/>
    <property type="match status" value="1"/>
</dbReference>
<organism evidence="5 6">
    <name type="scientific">Rhamnella rubrinervis</name>
    <dbReference type="NCBI Taxonomy" id="2594499"/>
    <lineage>
        <taxon>Eukaryota</taxon>
        <taxon>Viridiplantae</taxon>
        <taxon>Streptophyta</taxon>
        <taxon>Embryophyta</taxon>
        <taxon>Tracheophyta</taxon>
        <taxon>Spermatophyta</taxon>
        <taxon>Magnoliopsida</taxon>
        <taxon>eudicotyledons</taxon>
        <taxon>Gunneridae</taxon>
        <taxon>Pentapetalae</taxon>
        <taxon>rosids</taxon>
        <taxon>fabids</taxon>
        <taxon>Rosales</taxon>
        <taxon>Rhamnaceae</taxon>
        <taxon>rhamnoid group</taxon>
        <taxon>Rhamneae</taxon>
        <taxon>Rhamnella</taxon>
    </lineage>
</organism>
<reference evidence="5" key="1">
    <citation type="submission" date="2020-03" db="EMBL/GenBank/DDBJ databases">
        <title>A high-quality chromosome-level genome assembly of a woody plant with both climbing and erect habits, Rhamnella rubrinervis.</title>
        <authorList>
            <person name="Lu Z."/>
            <person name="Yang Y."/>
            <person name="Zhu X."/>
            <person name="Sun Y."/>
        </authorList>
    </citation>
    <scope>NUCLEOTIDE SEQUENCE</scope>
    <source>
        <strain evidence="5">BYM</strain>
        <tissue evidence="5">Leaf</tissue>
    </source>
</reference>
<evidence type="ECO:0000256" key="1">
    <source>
        <dbReference type="ARBA" id="ARBA00004123"/>
    </source>
</evidence>
<evidence type="ECO:0000313" key="5">
    <source>
        <dbReference type="EMBL" id="KAF3438266.1"/>
    </source>
</evidence>
<dbReference type="InterPro" id="IPR010402">
    <property type="entry name" value="CCT_domain"/>
</dbReference>
<dbReference type="Pfam" id="PF06203">
    <property type="entry name" value="CCT"/>
    <property type="match status" value="1"/>
</dbReference>
<dbReference type="GO" id="GO:0005634">
    <property type="term" value="C:nucleus"/>
    <property type="evidence" value="ECO:0007669"/>
    <property type="project" value="UniProtKB-SubCell"/>
</dbReference>
<evidence type="ECO:0000259" key="4">
    <source>
        <dbReference type="PROSITE" id="PS51017"/>
    </source>
</evidence>
<evidence type="ECO:0000313" key="6">
    <source>
        <dbReference type="Proteomes" id="UP000796880"/>
    </source>
</evidence>
<dbReference type="AlphaFoldDB" id="A0A8K0GUQ7"/>
<comment type="caution">
    <text evidence="5">The sequence shown here is derived from an EMBL/GenBank/DDBJ whole genome shotgun (WGS) entry which is preliminary data.</text>
</comment>
<dbReference type="Proteomes" id="UP000796880">
    <property type="component" value="Unassembled WGS sequence"/>
</dbReference>
<dbReference type="PROSITE" id="PS51017">
    <property type="entry name" value="CCT"/>
    <property type="match status" value="1"/>
</dbReference>
<comment type="subcellular location">
    <subcellularLocation>
        <location evidence="1 3">Nucleus</location>
    </subcellularLocation>
</comment>
<protein>
    <recommendedName>
        <fullName evidence="4">CCT domain-containing protein</fullName>
    </recommendedName>
</protein>
<sequence>MGSLNPQFYSDVYAFPATDQLSGFSPAPPVSTSNGCAMWGSEDNFIIPMIDDNGVLDDLSSPDSDMRSSVMAIPGLFPHDQQLGVLDGVGVPAAAAFSDYNSSSRNNMGGLHGISVMQNDFGQHVVGYQPADQTCEFRDECYGLFMPDFKPLGIVSTDNWGIQSNQIHGLEDSNIKVGRYSEEERKKRILRYLEKRHQRNFNKTIKYACRKTLADRRVRVRGRFARNNELRDHQEIMVPKKSNDIIIPTRKDRSEVCCVDAHVQMKYDEEEWLQEAMASLMCLPYVAG</sequence>
<gene>
    <name evidence="5" type="ORF">FNV43_RR21027</name>
</gene>
<accession>A0A8K0GUQ7</accession>
<feature type="domain" description="CCT" evidence="4">
    <location>
        <begin position="185"/>
        <end position="227"/>
    </location>
</feature>
<evidence type="ECO:0000256" key="3">
    <source>
        <dbReference type="PROSITE-ProRule" id="PRU00357"/>
    </source>
</evidence>
<dbReference type="PANTHER" id="PTHR31319">
    <property type="entry name" value="ZINC FINGER PROTEIN CONSTANS-LIKE 4"/>
    <property type="match status" value="1"/>
</dbReference>
<dbReference type="InterPro" id="IPR045281">
    <property type="entry name" value="CONSTANS-like"/>
</dbReference>
<keyword evidence="6" id="KW-1185">Reference proteome</keyword>
<dbReference type="GO" id="GO:0009909">
    <property type="term" value="P:regulation of flower development"/>
    <property type="evidence" value="ECO:0007669"/>
    <property type="project" value="InterPro"/>
</dbReference>
<dbReference type="GO" id="GO:0003700">
    <property type="term" value="F:DNA-binding transcription factor activity"/>
    <property type="evidence" value="ECO:0007669"/>
    <property type="project" value="TreeGrafter"/>
</dbReference>
<dbReference type="EMBL" id="VOIH02000009">
    <property type="protein sequence ID" value="KAF3438266.1"/>
    <property type="molecule type" value="Genomic_DNA"/>
</dbReference>
<keyword evidence="2 3" id="KW-0539">Nucleus</keyword>